<dbReference type="eggNOG" id="KOG1620">
    <property type="taxonomic scope" value="Eukaryota"/>
</dbReference>
<keyword evidence="2 4" id="KW-0808">Transferase</keyword>
<evidence type="ECO:0000256" key="5">
    <source>
        <dbReference type="SAM" id="MobiDB-lite"/>
    </source>
</evidence>
<dbReference type="PANTHER" id="PTHR12400:SF21">
    <property type="entry name" value="KINASE"/>
    <property type="match status" value="1"/>
</dbReference>
<dbReference type="HOGENOM" id="CLU_354512_0_0_1"/>
<evidence type="ECO:0000256" key="2">
    <source>
        <dbReference type="ARBA" id="ARBA00022679"/>
    </source>
</evidence>
<feature type="compositionally biased region" description="Basic and acidic residues" evidence="5">
    <location>
        <begin position="331"/>
        <end position="341"/>
    </location>
</feature>
<dbReference type="EMBL" id="KE504133">
    <property type="protein sequence ID" value="EPT02838.1"/>
    <property type="molecule type" value="Genomic_DNA"/>
</dbReference>
<keyword evidence="3 4" id="KW-0418">Kinase</keyword>
<feature type="compositionally biased region" description="Basic and acidic residues" evidence="5">
    <location>
        <begin position="611"/>
        <end position="628"/>
    </location>
</feature>
<organism evidence="6 7">
    <name type="scientific">Fomitopsis schrenkii</name>
    <name type="common">Brown rot fungus</name>
    <dbReference type="NCBI Taxonomy" id="2126942"/>
    <lineage>
        <taxon>Eukaryota</taxon>
        <taxon>Fungi</taxon>
        <taxon>Dikarya</taxon>
        <taxon>Basidiomycota</taxon>
        <taxon>Agaricomycotina</taxon>
        <taxon>Agaricomycetes</taxon>
        <taxon>Polyporales</taxon>
        <taxon>Fomitopsis</taxon>
    </lineage>
</organism>
<dbReference type="STRING" id="743788.S8EE67"/>
<feature type="region of interest" description="Disordered" evidence="5">
    <location>
        <begin position="95"/>
        <end position="142"/>
    </location>
</feature>
<sequence>MELGAGNVPTDEPEDLAFTFSQESLPHIPLRPFRNQVGGHSAIYKFTRRAVCKPLVSRENLFYEAVEREAPPLLDFIPRYLGVMLVSYRRVPRVSNGLPSSSSQERHERARPPLHKAASSGVSRGRAPSHPISAGGEGDTDVSEAELPEVALDYNRHIIPQWLLRSGRSRAMSQSAASSSFPRTVANKRLRAPHLGGYTASSPDLASGVSPWSKPGPSTLGRARCIPEYSADAPTPMNSPQLHSNVPSGSIAVQALSPRASYANGFYGGTGSTVVNTKFKDHIFSTLLRRITRHHLRRTDDDGDLADGEAEDGSHSLYGSIGKGRRKKRVSAVDRLRHEEGSLLGHPLRRVQSDHRLATRSRADSKSDHEQSGNPPEMFPFEYDQHDEDSEDRMLTFRDHGHGTPLSFASRSRYPSSSTLRPSDPLDCYAPHMPSAHRASPDSRGGDPSVTRQNHFILMEDLTGRLKHSCVLDLKMGTRQYGMDATSAKKKSQRKKCDRTTSRTLGVRVCGMQVWNHVTQSYVTQDKYKGREVRPEDFPGVVASFLHDGERLLVYQIPVILRKLYALAQIIYRLKGYRFYGCSLLMIYDGDREAQEAFRASVLENPSARSRRGESLERRLRRASERKSGQPPLRRSHSEELLLGPVAERSSRRRKRGEIQIRLVDFAHTTTGRDWLPYPPEGLSTRDAEEVTSGKGYQADVDPDTGLLYARFPPHYPDQPDRGFLFGLMNLAETLERIWNEERLRRIKDAREQPSAVDYQLPPLNTDGKEVFTEIFGTSKTDGELDLGMIST</sequence>
<dbReference type="InterPro" id="IPR005522">
    <property type="entry name" value="IPK"/>
</dbReference>
<gene>
    <name evidence="6" type="ORF">FOMPIDRAFT_1022715</name>
</gene>
<feature type="region of interest" description="Disordered" evidence="5">
    <location>
        <begin position="299"/>
        <end position="383"/>
    </location>
</feature>
<feature type="region of interest" description="Disordered" evidence="5">
    <location>
        <begin position="609"/>
        <end position="647"/>
    </location>
</feature>
<dbReference type="SUPFAM" id="SSF56104">
    <property type="entry name" value="SAICAR synthase-like"/>
    <property type="match status" value="1"/>
</dbReference>
<protein>
    <recommendedName>
        <fullName evidence="4">Kinase</fullName>
        <ecNumber evidence="4">2.7.-.-</ecNumber>
    </recommendedName>
</protein>
<dbReference type="InterPro" id="IPR038286">
    <property type="entry name" value="IPK_sf"/>
</dbReference>
<dbReference type="GO" id="GO:0005634">
    <property type="term" value="C:nucleus"/>
    <property type="evidence" value="ECO:0007669"/>
    <property type="project" value="TreeGrafter"/>
</dbReference>
<dbReference type="Gene3D" id="3.30.470.160">
    <property type="entry name" value="Inositol polyphosphate kinase"/>
    <property type="match status" value="1"/>
</dbReference>
<dbReference type="AlphaFoldDB" id="S8EE67"/>
<dbReference type="GO" id="GO:0005737">
    <property type="term" value="C:cytoplasm"/>
    <property type="evidence" value="ECO:0007669"/>
    <property type="project" value="TreeGrafter"/>
</dbReference>
<dbReference type="GO" id="GO:0032958">
    <property type="term" value="P:inositol phosphate biosynthetic process"/>
    <property type="evidence" value="ECO:0007669"/>
    <property type="project" value="InterPro"/>
</dbReference>
<accession>S8EE67</accession>
<dbReference type="GO" id="GO:0000824">
    <property type="term" value="F:inositol-1,4,5,6-tetrakisphosphate 3-kinase activity"/>
    <property type="evidence" value="ECO:0007669"/>
    <property type="project" value="TreeGrafter"/>
</dbReference>
<dbReference type="OrthoDB" id="2573163at2759"/>
<dbReference type="GO" id="GO:0008440">
    <property type="term" value="F:inositol-1,4,5-trisphosphate 3-kinase activity"/>
    <property type="evidence" value="ECO:0007669"/>
    <property type="project" value="TreeGrafter"/>
</dbReference>
<evidence type="ECO:0000256" key="1">
    <source>
        <dbReference type="ARBA" id="ARBA00007374"/>
    </source>
</evidence>
<dbReference type="Pfam" id="PF03770">
    <property type="entry name" value="IPK"/>
    <property type="match status" value="1"/>
</dbReference>
<evidence type="ECO:0000313" key="7">
    <source>
        <dbReference type="Proteomes" id="UP000015241"/>
    </source>
</evidence>
<feature type="compositionally biased region" description="Basic and acidic residues" evidence="5">
    <location>
        <begin position="351"/>
        <end position="371"/>
    </location>
</feature>
<name>S8EE67_FOMSC</name>
<evidence type="ECO:0000256" key="4">
    <source>
        <dbReference type="RuleBase" id="RU363090"/>
    </source>
</evidence>
<feature type="region of interest" description="Disordered" evidence="5">
    <location>
        <begin position="396"/>
        <end position="450"/>
    </location>
</feature>
<reference evidence="6 7" key="1">
    <citation type="journal article" date="2012" name="Science">
        <title>The Paleozoic origin of enzymatic lignin decomposition reconstructed from 31 fungal genomes.</title>
        <authorList>
            <person name="Floudas D."/>
            <person name="Binder M."/>
            <person name="Riley R."/>
            <person name="Barry K."/>
            <person name="Blanchette R.A."/>
            <person name="Henrissat B."/>
            <person name="Martinez A.T."/>
            <person name="Otillar R."/>
            <person name="Spatafora J.W."/>
            <person name="Yadav J.S."/>
            <person name="Aerts A."/>
            <person name="Benoit I."/>
            <person name="Boyd A."/>
            <person name="Carlson A."/>
            <person name="Copeland A."/>
            <person name="Coutinho P.M."/>
            <person name="de Vries R.P."/>
            <person name="Ferreira P."/>
            <person name="Findley K."/>
            <person name="Foster B."/>
            <person name="Gaskell J."/>
            <person name="Glotzer D."/>
            <person name="Gorecki P."/>
            <person name="Heitman J."/>
            <person name="Hesse C."/>
            <person name="Hori C."/>
            <person name="Igarashi K."/>
            <person name="Jurgens J.A."/>
            <person name="Kallen N."/>
            <person name="Kersten P."/>
            <person name="Kohler A."/>
            <person name="Kuees U."/>
            <person name="Kumar T.K.A."/>
            <person name="Kuo A."/>
            <person name="LaButti K."/>
            <person name="Larrondo L.F."/>
            <person name="Lindquist E."/>
            <person name="Ling A."/>
            <person name="Lombard V."/>
            <person name="Lucas S."/>
            <person name="Lundell T."/>
            <person name="Martin R."/>
            <person name="McLaughlin D.J."/>
            <person name="Morgenstern I."/>
            <person name="Morin E."/>
            <person name="Murat C."/>
            <person name="Nagy L.G."/>
            <person name="Nolan M."/>
            <person name="Ohm R.A."/>
            <person name="Patyshakuliyeva A."/>
            <person name="Rokas A."/>
            <person name="Ruiz-Duenas F.J."/>
            <person name="Sabat G."/>
            <person name="Salamov A."/>
            <person name="Samejima M."/>
            <person name="Schmutz J."/>
            <person name="Slot J.C."/>
            <person name="St John F."/>
            <person name="Stenlid J."/>
            <person name="Sun H."/>
            <person name="Sun S."/>
            <person name="Syed K."/>
            <person name="Tsang A."/>
            <person name="Wiebenga A."/>
            <person name="Young D."/>
            <person name="Pisabarro A."/>
            <person name="Eastwood D.C."/>
            <person name="Martin F."/>
            <person name="Cullen D."/>
            <person name="Grigoriev I.V."/>
            <person name="Hibbett D.S."/>
        </authorList>
    </citation>
    <scope>NUCLEOTIDE SEQUENCE</scope>
    <source>
        <strain evidence="7">FP-58527</strain>
    </source>
</reference>
<dbReference type="PANTHER" id="PTHR12400">
    <property type="entry name" value="INOSITOL POLYPHOSPHATE KINASE"/>
    <property type="match status" value="1"/>
</dbReference>
<feature type="region of interest" description="Disordered" evidence="5">
    <location>
        <begin position="196"/>
        <end position="216"/>
    </location>
</feature>
<keyword evidence="7" id="KW-1185">Reference proteome</keyword>
<dbReference type="InParanoid" id="S8EE67"/>
<dbReference type="GO" id="GO:0046854">
    <property type="term" value="P:phosphatidylinositol phosphate biosynthetic process"/>
    <property type="evidence" value="ECO:0007669"/>
    <property type="project" value="TreeGrafter"/>
</dbReference>
<feature type="compositionally biased region" description="Low complexity" evidence="5">
    <location>
        <begin position="407"/>
        <end position="423"/>
    </location>
</feature>
<comment type="similarity">
    <text evidence="1 4">Belongs to the inositol phosphokinase (IPK) family.</text>
</comment>
<dbReference type="Proteomes" id="UP000015241">
    <property type="component" value="Unassembled WGS sequence"/>
</dbReference>
<dbReference type="FunCoup" id="S8EE67">
    <property type="interactions" value="229"/>
</dbReference>
<dbReference type="EC" id="2.7.-.-" evidence="4"/>
<feature type="compositionally biased region" description="Acidic residues" evidence="5">
    <location>
        <begin position="301"/>
        <end position="311"/>
    </location>
</feature>
<evidence type="ECO:0000313" key="6">
    <source>
        <dbReference type="EMBL" id="EPT02838.1"/>
    </source>
</evidence>
<evidence type="ECO:0000256" key="3">
    <source>
        <dbReference type="ARBA" id="ARBA00022777"/>
    </source>
</evidence>
<proteinExistence type="inferred from homology"/>